<dbReference type="AlphaFoldDB" id="U3ABA0"/>
<name>U3ABA0_9EURY</name>
<organism evidence="1 2">
    <name type="scientific">Halarchaeum acidiphilum MH1-52-1</name>
    <dbReference type="NCBI Taxonomy" id="1261545"/>
    <lineage>
        <taxon>Archaea</taxon>
        <taxon>Methanobacteriati</taxon>
        <taxon>Methanobacteriota</taxon>
        <taxon>Stenosarchaea group</taxon>
        <taxon>Halobacteria</taxon>
        <taxon>Halobacteriales</taxon>
        <taxon>Halobacteriaceae</taxon>
    </lineage>
</organism>
<dbReference type="EMBL" id="BATA01000013">
    <property type="protein sequence ID" value="GAD52043.1"/>
    <property type="molecule type" value="Genomic_DNA"/>
</dbReference>
<proteinExistence type="predicted"/>
<evidence type="ECO:0000313" key="1">
    <source>
        <dbReference type="EMBL" id="GAD52043.1"/>
    </source>
</evidence>
<gene>
    <name evidence="1" type="ORF">MBEHAL_0803</name>
</gene>
<keyword evidence="2" id="KW-1185">Reference proteome</keyword>
<comment type="caution">
    <text evidence="1">The sequence shown here is derived from an EMBL/GenBank/DDBJ whole genome shotgun (WGS) entry which is preliminary data.</text>
</comment>
<protein>
    <submittedName>
        <fullName evidence="1">Uncharacterized protein</fullName>
    </submittedName>
</protein>
<sequence>MPSVVLLEIVTTCVLARSTGYRLREVGVRSRESFDGSQQVRPFVTPGVGERFEEQINHVLSYLNVGLK</sequence>
<reference evidence="1 2" key="1">
    <citation type="submission" date="2013-09" db="EMBL/GenBank/DDBJ databases">
        <title>Whole genome sequencing of Halarchaeum acidiphilum strain MH1-52-1.</title>
        <authorList>
            <person name="Shimane Y."/>
            <person name="Minegishi H."/>
            <person name="Nishi S."/>
            <person name="Echigo A."/>
            <person name="Shuto A."/>
            <person name="Konishi M."/>
            <person name="Ito T."/>
            <person name="Ohkuma M."/>
            <person name="Ohta Y."/>
            <person name="Nagano Y."/>
            <person name="Tsubouchi T."/>
            <person name="Mori K."/>
            <person name="Usui K."/>
            <person name="Kamekura M."/>
            <person name="Usami R."/>
            <person name="Takaki Y."/>
            <person name="Hatada Y."/>
        </authorList>
    </citation>
    <scope>NUCLEOTIDE SEQUENCE [LARGE SCALE GENOMIC DNA]</scope>
    <source>
        <strain evidence="1 2">JCM 16109</strain>
    </source>
</reference>
<accession>U3ABA0</accession>
<dbReference type="Proteomes" id="UP000016986">
    <property type="component" value="Unassembled WGS sequence"/>
</dbReference>
<evidence type="ECO:0000313" key="2">
    <source>
        <dbReference type="Proteomes" id="UP000016986"/>
    </source>
</evidence>